<name>A0A183IE82_9BILA</name>
<protein>
    <submittedName>
        <fullName evidence="3">CRIB domain-containing protein</fullName>
    </submittedName>
</protein>
<keyword evidence="2" id="KW-1185">Reference proteome</keyword>
<dbReference type="Proteomes" id="UP000270296">
    <property type="component" value="Unassembled WGS sequence"/>
</dbReference>
<dbReference type="AlphaFoldDB" id="A0A183IE82"/>
<reference evidence="3" key="1">
    <citation type="submission" date="2016-06" db="UniProtKB">
        <authorList>
            <consortium name="WormBaseParasite"/>
        </authorList>
    </citation>
    <scope>IDENTIFICATION</scope>
</reference>
<organism evidence="3">
    <name type="scientific">Soboliphyme baturini</name>
    <dbReference type="NCBI Taxonomy" id="241478"/>
    <lineage>
        <taxon>Eukaryota</taxon>
        <taxon>Metazoa</taxon>
        <taxon>Ecdysozoa</taxon>
        <taxon>Nematoda</taxon>
        <taxon>Enoplea</taxon>
        <taxon>Dorylaimia</taxon>
        <taxon>Dioctophymatida</taxon>
        <taxon>Dioctophymatoidea</taxon>
        <taxon>Soboliphymatidae</taxon>
        <taxon>Soboliphyme</taxon>
    </lineage>
</organism>
<gene>
    <name evidence="1" type="ORF">SBAD_LOCUS1926</name>
</gene>
<accession>A0A183IE82</accession>
<evidence type="ECO:0000313" key="2">
    <source>
        <dbReference type="Proteomes" id="UP000270296"/>
    </source>
</evidence>
<evidence type="ECO:0000313" key="1">
    <source>
        <dbReference type="EMBL" id="VDO95929.1"/>
    </source>
</evidence>
<proteinExistence type="predicted"/>
<dbReference type="WBParaSite" id="SBAD_0000201601-mRNA-1">
    <property type="protein sequence ID" value="SBAD_0000201601-mRNA-1"/>
    <property type="gene ID" value="SBAD_0000201601"/>
</dbReference>
<dbReference type="EMBL" id="UZAM01007009">
    <property type="protein sequence ID" value="VDO95929.1"/>
    <property type="molecule type" value="Genomic_DNA"/>
</dbReference>
<sequence>MLKQTACLPPSDKTDSIYPSRLAATTHITSKGVPIGGHCRPACASPHYRDAAKPVNLRHIRHITAARQSVNNPVRLISRGTFQMHDIFLDNQ</sequence>
<evidence type="ECO:0000313" key="3">
    <source>
        <dbReference type="WBParaSite" id="SBAD_0000201601-mRNA-1"/>
    </source>
</evidence>
<reference evidence="1 2" key="2">
    <citation type="submission" date="2018-11" db="EMBL/GenBank/DDBJ databases">
        <authorList>
            <consortium name="Pathogen Informatics"/>
        </authorList>
    </citation>
    <scope>NUCLEOTIDE SEQUENCE [LARGE SCALE GENOMIC DNA]</scope>
</reference>